<dbReference type="EMBL" id="ML179257">
    <property type="protein sequence ID" value="THU93152.1"/>
    <property type="molecule type" value="Genomic_DNA"/>
</dbReference>
<keyword evidence="2" id="KW-1185">Reference proteome</keyword>
<evidence type="ECO:0000313" key="1">
    <source>
        <dbReference type="EMBL" id="THU93152.1"/>
    </source>
</evidence>
<protein>
    <submittedName>
        <fullName evidence="1">Uncharacterized protein</fullName>
    </submittedName>
</protein>
<name>A0A4S8LUD5_DENBC</name>
<organism evidence="1 2">
    <name type="scientific">Dendrothele bispora (strain CBS 962.96)</name>
    <dbReference type="NCBI Taxonomy" id="1314807"/>
    <lineage>
        <taxon>Eukaryota</taxon>
        <taxon>Fungi</taxon>
        <taxon>Dikarya</taxon>
        <taxon>Basidiomycota</taxon>
        <taxon>Agaricomycotina</taxon>
        <taxon>Agaricomycetes</taxon>
        <taxon>Agaricomycetidae</taxon>
        <taxon>Agaricales</taxon>
        <taxon>Agaricales incertae sedis</taxon>
        <taxon>Dendrothele</taxon>
    </lineage>
</organism>
<accession>A0A4S8LUD5</accession>
<proteinExistence type="predicted"/>
<dbReference type="Proteomes" id="UP000297245">
    <property type="component" value="Unassembled WGS sequence"/>
</dbReference>
<gene>
    <name evidence="1" type="ORF">K435DRAFT_861777</name>
</gene>
<dbReference type="AlphaFoldDB" id="A0A4S8LUD5"/>
<reference evidence="1 2" key="1">
    <citation type="journal article" date="2019" name="Nat. Ecol. Evol.">
        <title>Megaphylogeny resolves global patterns of mushroom evolution.</title>
        <authorList>
            <person name="Varga T."/>
            <person name="Krizsan K."/>
            <person name="Foldi C."/>
            <person name="Dima B."/>
            <person name="Sanchez-Garcia M."/>
            <person name="Sanchez-Ramirez S."/>
            <person name="Szollosi G.J."/>
            <person name="Szarkandi J.G."/>
            <person name="Papp V."/>
            <person name="Albert L."/>
            <person name="Andreopoulos W."/>
            <person name="Angelini C."/>
            <person name="Antonin V."/>
            <person name="Barry K.W."/>
            <person name="Bougher N.L."/>
            <person name="Buchanan P."/>
            <person name="Buyck B."/>
            <person name="Bense V."/>
            <person name="Catcheside P."/>
            <person name="Chovatia M."/>
            <person name="Cooper J."/>
            <person name="Damon W."/>
            <person name="Desjardin D."/>
            <person name="Finy P."/>
            <person name="Geml J."/>
            <person name="Haridas S."/>
            <person name="Hughes K."/>
            <person name="Justo A."/>
            <person name="Karasinski D."/>
            <person name="Kautmanova I."/>
            <person name="Kiss B."/>
            <person name="Kocsube S."/>
            <person name="Kotiranta H."/>
            <person name="LaButti K.M."/>
            <person name="Lechner B.E."/>
            <person name="Liimatainen K."/>
            <person name="Lipzen A."/>
            <person name="Lukacs Z."/>
            <person name="Mihaltcheva S."/>
            <person name="Morgado L.N."/>
            <person name="Niskanen T."/>
            <person name="Noordeloos M.E."/>
            <person name="Ohm R.A."/>
            <person name="Ortiz-Santana B."/>
            <person name="Ovrebo C."/>
            <person name="Racz N."/>
            <person name="Riley R."/>
            <person name="Savchenko A."/>
            <person name="Shiryaev A."/>
            <person name="Soop K."/>
            <person name="Spirin V."/>
            <person name="Szebenyi C."/>
            <person name="Tomsovsky M."/>
            <person name="Tulloss R.E."/>
            <person name="Uehling J."/>
            <person name="Grigoriev I.V."/>
            <person name="Vagvolgyi C."/>
            <person name="Papp T."/>
            <person name="Martin F.M."/>
            <person name="Miettinen O."/>
            <person name="Hibbett D.S."/>
            <person name="Nagy L.G."/>
        </authorList>
    </citation>
    <scope>NUCLEOTIDE SEQUENCE [LARGE SCALE GENOMIC DNA]</scope>
    <source>
        <strain evidence="1 2">CBS 962.96</strain>
    </source>
</reference>
<sequence length="206" mass="23215">MASIKGFLDRVIHDSSPTHLHNQHRQLPAPFERVFRLHRSSSSATRYSDFPSLLCVNLLAVEEIKVLLQPLLSPPPQVFIPPALLKKKKQTTISAAAAHSDSASDGHNGTTTYKIRYMTLSVEERLKELQHQCPSKNYNYFDADKCLFVKRTEKVVHDVSISQVPKEKCSDCGHTHRELSDLDSSHNTGKDLVVRVKEIVEGVYTV</sequence>
<evidence type="ECO:0000313" key="2">
    <source>
        <dbReference type="Proteomes" id="UP000297245"/>
    </source>
</evidence>